<dbReference type="Proteomes" id="UP000664779">
    <property type="component" value="Unassembled WGS sequence"/>
</dbReference>
<dbReference type="InterPro" id="IPR022584">
    <property type="entry name" value="DUF2937"/>
</dbReference>
<keyword evidence="1" id="KW-1133">Transmembrane helix</keyword>
<comment type="caution">
    <text evidence="2">The sequence shown here is derived from an EMBL/GenBank/DDBJ whole genome shotgun (WGS) entry which is preliminary data.</text>
</comment>
<dbReference type="Pfam" id="PF11157">
    <property type="entry name" value="DUF2937"/>
    <property type="match status" value="1"/>
</dbReference>
<protein>
    <submittedName>
        <fullName evidence="2">DUF2937 family protein</fullName>
    </submittedName>
</protein>
<evidence type="ECO:0000256" key="1">
    <source>
        <dbReference type="SAM" id="Phobius"/>
    </source>
</evidence>
<dbReference type="RefSeq" id="WP_206943482.1">
    <property type="nucleotide sequence ID" value="NZ_JAFLNF010000008.1"/>
</dbReference>
<organism evidence="2 3">
    <name type="scientific">Roseibium limicola</name>
    <dbReference type="NCBI Taxonomy" id="2816037"/>
    <lineage>
        <taxon>Bacteria</taxon>
        <taxon>Pseudomonadati</taxon>
        <taxon>Pseudomonadota</taxon>
        <taxon>Alphaproteobacteria</taxon>
        <taxon>Hyphomicrobiales</taxon>
        <taxon>Stappiaceae</taxon>
        <taxon>Roseibium</taxon>
    </lineage>
</organism>
<keyword evidence="1" id="KW-0812">Transmembrane</keyword>
<keyword evidence="1" id="KW-0472">Membrane</keyword>
<accession>A0A939JAJ4</accession>
<feature type="transmembrane region" description="Helical" evidence="1">
    <location>
        <begin position="134"/>
        <end position="158"/>
    </location>
</feature>
<reference evidence="2" key="1">
    <citation type="submission" date="2021-03" db="EMBL/GenBank/DDBJ databases">
        <title>Roseibium sp. CAU 1637 isolated from Incheon.</title>
        <authorList>
            <person name="Kim W."/>
        </authorList>
    </citation>
    <scope>NUCLEOTIDE SEQUENCE</scope>
    <source>
        <strain evidence="2">CAU 1637</strain>
    </source>
</reference>
<proteinExistence type="predicted"/>
<gene>
    <name evidence="2" type="ORF">J0X15_17390</name>
</gene>
<evidence type="ECO:0000313" key="3">
    <source>
        <dbReference type="Proteomes" id="UP000664779"/>
    </source>
</evidence>
<dbReference type="EMBL" id="JAFLNF010000008">
    <property type="protein sequence ID" value="MBO0347004.1"/>
    <property type="molecule type" value="Genomic_DNA"/>
</dbReference>
<sequence length="168" mass="18281">MARLFVMIVAVILGTTTSQFPEFAQQYRQRLGGAIDALREVMTEFEQDAVSENLSVPQAIVRMQGSQDTLVARRGHSMERALRRLQSLSDQRDALAQAGPFARVVVVMGDLDAPLARATFEDFEPAVPVTGEGIASAAGGGLLGLILAWMGVGTVRAARQRRRRTRTI</sequence>
<dbReference type="AlphaFoldDB" id="A0A939JAJ4"/>
<evidence type="ECO:0000313" key="2">
    <source>
        <dbReference type="EMBL" id="MBO0347004.1"/>
    </source>
</evidence>
<keyword evidence="3" id="KW-1185">Reference proteome</keyword>
<name>A0A939JAJ4_9HYPH</name>